<dbReference type="SUPFAM" id="SSF46548">
    <property type="entry name" value="alpha-helical ferredoxin"/>
    <property type="match status" value="1"/>
</dbReference>
<dbReference type="GO" id="GO:0046872">
    <property type="term" value="F:metal ion binding"/>
    <property type="evidence" value="ECO:0007669"/>
    <property type="project" value="UniProtKB-KW"/>
</dbReference>
<evidence type="ECO:0000256" key="3">
    <source>
        <dbReference type="ARBA" id="ARBA00023014"/>
    </source>
</evidence>
<dbReference type="InterPro" id="IPR017896">
    <property type="entry name" value="4Fe4S_Fe-S-bd"/>
</dbReference>
<keyword evidence="3" id="KW-0411">Iron-sulfur</keyword>
<reference evidence="5 6" key="1">
    <citation type="submission" date="2020-08" db="EMBL/GenBank/DDBJ databases">
        <authorList>
            <person name="Liu C."/>
            <person name="Sun Q."/>
        </authorList>
    </citation>
    <scope>NUCLEOTIDE SEQUENCE [LARGE SCALE GENOMIC DNA]</scope>
    <source>
        <strain evidence="5 6">NSJ-38</strain>
    </source>
</reference>
<dbReference type="RefSeq" id="WP_249301310.1">
    <property type="nucleotide sequence ID" value="NZ_CP060634.1"/>
</dbReference>
<dbReference type="InterPro" id="IPR017900">
    <property type="entry name" value="4Fe4S_Fe_S_CS"/>
</dbReference>
<dbReference type="KEGG" id="qdo:H9Q78_09620"/>
<keyword evidence="1" id="KW-0479">Metal-binding</keyword>
<keyword evidence="2" id="KW-0408">Iron</keyword>
<dbReference type="NCBIfam" id="TIGR02910">
    <property type="entry name" value="sulfite_red_A"/>
    <property type="match status" value="1"/>
</dbReference>
<dbReference type="InterPro" id="IPR014259">
    <property type="entry name" value="Sulphite_reductase_A"/>
</dbReference>
<dbReference type="PROSITE" id="PS51379">
    <property type="entry name" value="4FE4S_FER_2"/>
    <property type="match status" value="2"/>
</dbReference>
<dbReference type="GO" id="GO:0051536">
    <property type="term" value="F:iron-sulfur cluster binding"/>
    <property type="evidence" value="ECO:0007669"/>
    <property type="project" value="UniProtKB-KW"/>
</dbReference>
<accession>A0A7G9G1N2</accession>
<keyword evidence="6" id="KW-1185">Reference proteome</keyword>
<feature type="domain" description="4Fe-4S ferredoxin-type" evidence="4">
    <location>
        <begin position="295"/>
        <end position="323"/>
    </location>
</feature>
<evidence type="ECO:0000256" key="1">
    <source>
        <dbReference type="ARBA" id="ARBA00022723"/>
    </source>
</evidence>
<sequence length="340" mass="38937">MGYCLSTEALSEVFQHLSLEYDLYAPRLYPKGGAFSDTDLVRYGKISSPEEIVLHEKSRFSWKEILLPISQTLFYFTEGSVLEPEQKQKGAVIFLRSCDLHALKRLDHIYLQNGPEDPYYRERRDKLRFVLIGCKEPFSSCFCVDMGTNKADGYDFSLDQEGDAWQIDCPNAEWQELFRRHAACERAVSPSYLTETKTRVHIPDHLTAGVIKSKIWEEYDSRCIGCGRCNFVCPTCTCFTMQDLFYTDNGNAGERRRVWASCMVDDFSDVAGGGSYRNTCGERMRYKVLHKALDFKKKSGFQMCVGCGRCDDACPEYISFSHCLNRLSEAMKEVNSDEAK</sequence>
<dbReference type="Proteomes" id="UP000515823">
    <property type="component" value="Chromosome"/>
</dbReference>
<evidence type="ECO:0000313" key="6">
    <source>
        <dbReference type="Proteomes" id="UP000515823"/>
    </source>
</evidence>
<gene>
    <name evidence="5" type="primary">asrA</name>
    <name evidence="5" type="ORF">H9Q78_09620</name>
</gene>
<proteinExistence type="predicted"/>
<name>A0A7G9G1N2_9FIRM</name>
<evidence type="ECO:0000259" key="4">
    <source>
        <dbReference type="PROSITE" id="PS51379"/>
    </source>
</evidence>
<dbReference type="PANTHER" id="PTHR40447">
    <property type="entry name" value="ANAEROBIC SULFITE REDUCTASE SUBUNIT A"/>
    <property type="match status" value="1"/>
</dbReference>
<dbReference type="EMBL" id="CP060634">
    <property type="protein sequence ID" value="QNM04714.1"/>
    <property type="molecule type" value="Genomic_DNA"/>
</dbReference>
<evidence type="ECO:0000313" key="5">
    <source>
        <dbReference type="EMBL" id="QNM04714.1"/>
    </source>
</evidence>
<dbReference type="AlphaFoldDB" id="A0A7G9G1N2"/>
<dbReference type="Pfam" id="PF17179">
    <property type="entry name" value="Fer4_22"/>
    <property type="match status" value="1"/>
</dbReference>
<organism evidence="5 6">
    <name type="scientific">Qiania dongpingensis</name>
    <dbReference type="NCBI Taxonomy" id="2763669"/>
    <lineage>
        <taxon>Bacteria</taxon>
        <taxon>Bacillati</taxon>
        <taxon>Bacillota</taxon>
        <taxon>Clostridia</taxon>
        <taxon>Lachnospirales</taxon>
        <taxon>Lachnospiraceae</taxon>
        <taxon>Qiania</taxon>
    </lineage>
</organism>
<protein>
    <submittedName>
        <fullName evidence="5">Anaerobic sulfite reductase subunit A</fullName>
    </submittedName>
</protein>
<dbReference type="PROSITE" id="PS00198">
    <property type="entry name" value="4FE4S_FER_1"/>
    <property type="match status" value="2"/>
</dbReference>
<evidence type="ECO:0000256" key="2">
    <source>
        <dbReference type="ARBA" id="ARBA00023004"/>
    </source>
</evidence>
<feature type="domain" description="4Fe-4S ferredoxin-type" evidence="4">
    <location>
        <begin position="213"/>
        <end position="244"/>
    </location>
</feature>
<dbReference type="PANTHER" id="PTHR40447:SF1">
    <property type="entry name" value="ANAEROBIC SULFITE REDUCTASE SUBUNIT A"/>
    <property type="match status" value="1"/>
</dbReference>